<reference evidence="2 3" key="1">
    <citation type="submission" date="2023-07" db="EMBL/GenBank/DDBJ databases">
        <title>Genomic Encyclopedia of Type Strains, Phase IV (KMG-IV): sequencing the most valuable type-strain genomes for metagenomic binning, comparative biology and taxonomic classification.</title>
        <authorList>
            <person name="Goeker M."/>
        </authorList>
    </citation>
    <scope>NUCLEOTIDE SEQUENCE [LARGE SCALE GENOMIC DNA]</scope>
    <source>
        <strain evidence="2 3">DSM 19013</strain>
    </source>
</reference>
<dbReference type="SUPFAM" id="SSF103515">
    <property type="entry name" value="Autotransporter"/>
    <property type="match status" value="1"/>
</dbReference>
<dbReference type="InterPro" id="IPR036938">
    <property type="entry name" value="PAP2/HPO_sf"/>
</dbReference>
<protein>
    <submittedName>
        <fullName evidence="2">Outer membrane autotransporter protein</fullName>
    </submittedName>
</protein>
<dbReference type="RefSeq" id="WP_238201852.1">
    <property type="nucleotide sequence ID" value="NZ_BPQE01000006.1"/>
</dbReference>
<dbReference type="InterPro" id="IPR036709">
    <property type="entry name" value="Autotransporte_beta_dom_sf"/>
</dbReference>
<dbReference type="Proteomes" id="UP001231124">
    <property type="component" value="Unassembled WGS sequence"/>
</dbReference>
<dbReference type="SUPFAM" id="SSF48317">
    <property type="entry name" value="Acid phosphatase/Vanadium-dependent haloperoxidase"/>
    <property type="match status" value="1"/>
</dbReference>
<dbReference type="PROSITE" id="PS51208">
    <property type="entry name" value="AUTOTRANSPORTER"/>
    <property type="match status" value="1"/>
</dbReference>
<feature type="domain" description="Autotransporter" evidence="1">
    <location>
        <begin position="759"/>
        <end position="1056"/>
    </location>
</feature>
<dbReference type="Pfam" id="PF01569">
    <property type="entry name" value="PAP2"/>
    <property type="match status" value="1"/>
</dbReference>
<proteinExistence type="predicted"/>
<dbReference type="InterPro" id="IPR005546">
    <property type="entry name" value="Autotransporte_beta"/>
</dbReference>
<name>A0ABU0I528_9HYPH</name>
<comment type="caution">
    <text evidence="2">The sequence shown here is derived from an EMBL/GenBank/DDBJ whole genome shotgun (WGS) entry which is preliminary data.</text>
</comment>
<accession>A0ABU0I528</accession>
<gene>
    <name evidence="2" type="ORF">QO012_003278</name>
</gene>
<dbReference type="InterPro" id="IPR006315">
    <property type="entry name" value="OM_autotransptr_brl_dom"/>
</dbReference>
<dbReference type="NCBIfam" id="TIGR01414">
    <property type="entry name" value="autotrans_barl"/>
    <property type="match status" value="1"/>
</dbReference>
<dbReference type="SMART" id="SM00869">
    <property type="entry name" value="Autotransporter"/>
    <property type="match status" value="1"/>
</dbReference>
<dbReference type="Gene3D" id="1.20.144.10">
    <property type="entry name" value="Phosphatidic acid phosphatase type 2/haloperoxidase"/>
    <property type="match status" value="1"/>
</dbReference>
<evidence type="ECO:0000313" key="2">
    <source>
        <dbReference type="EMBL" id="MDQ0448766.1"/>
    </source>
</evidence>
<dbReference type="EMBL" id="JAUSVP010000010">
    <property type="protein sequence ID" value="MDQ0448766.1"/>
    <property type="molecule type" value="Genomic_DNA"/>
</dbReference>
<dbReference type="InterPro" id="IPR000326">
    <property type="entry name" value="PAP2/HPO"/>
</dbReference>
<dbReference type="PRINTS" id="PR00483">
    <property type="entry name" value="BACPHPHTASE"/>
</dbReference>
<evidence type="ECO:0000313" key="3">
    <source>
        <dbReference type="Proteomes" id="UP001231124"/>
    </source>
</evidence>
<dbReference type="Pfam" id="PF03797">
    <property type="entry name" value="Autotransporter"/>
    <property type="match status" value="1"/>
</dbReference>
<evidence type="ECO:0000259" key="1">
    <source>
        <dbReference type="PROSITE" id="PS51208"/>
    </source>
</evidence>
<organism evidence="2 3">
    <name type="scientific">Methylobacterium aerolatum</name>
    <dbReference type="NCBI Taxonomy" id="418708"/>
    <lineage>
        <taxon>Bacteria</taxon>
        <taxon>Pseudomonadati</taxon>
        <taxon>Pseudomonadota</taxon>
        <taxon>Alphaproteobacteria</taxon>
        <taxon>Hyphomicrobiales</taxon>
        <taxon>Methylobacteriaceae</taxon>
        <taxon>Methylobacterium</taxon>
    </lineage>
</organism>
<dbReference type="SMART" id="SM00014">
    <property type="entry name" value="acidPPc"/>
    <property type="match status" value="1"/>
</dbReference>
<dbReference type="InterPro" id="IPR001011">
    <property type="entry name" value="Acid_Pase_classA_bac"/>
</dbReference>
<sequence>MNVLNLLSPFLGLNATQVGQQTLQLNLSQAVAQNQSASLADQQKAISDKALPGSAAFTTTITLANGTRINLGPADNLAGGLPAQAPQSAGGLSPLQPVGGLGPQLGAIYQTGIRASNANAGPLTATFNLLNQAYSVFSSDLGVAKNYFANGAATNPSTTPAGYVPIPAVAPAGYTLPTGPYTIPAGSPAGAAGSTGMLPNRFDSVLDLAYGVRNTQPGQDVYGSSRPIQVAQSQYNVFDPTALNGIATNPSFPSGHTQYAYTDGYLLAMLVPQQYQNMLLRASDYGNSRIVLGVHYPLDIIASRAFSAYDLAQAFTNPAYINNATTTGTAINMPRLFTAAQGELQTYLSAQCGNTVAACATGTANTTNNPYLPSNANQALYQSRLTYGLPILTFAQAPREQAPVGGPDASILLAPLYGGSTSAAKSIAPNGGLYGQLSTRTINQIIVNTEGNALAAFYGTALSYWARLDLYSAAGYFGNVTGTLAMDPTDRLTTGASIGNGGALYANGTIGGTVIVNGGGLLGGTGTVGGLAALSGGTVAPGNSIGTLTVAGNASFAAGSVYQVEANAAGQSDRLAISGTATLAGGTVQVLAQNGTYNPRTQYTILNATGGVTGQFAGVTSNFAFLTPTLRYQPTEVDLTLTRNDVAFASVATTRNGASVANAIQSGGPSSAIYGATVGLTTPEAQGAFRVLAGDIHGSTVSSSYGTAFFVREAILDRLRWGTTPGAADGLSFGTLPAAYTADLPGRRPPVASVPMQTLDPTVVGIWGQGFGAFGSASSGGNAFGLDRTLAGFAAGLDVRLPSGIKLGVVGGYTENTLDTTGRFESARVTSGFGGIYGGYELGPVSLRLGAVYADESLHTRRTVIFPGVADTPTGRYGGYTVQGFGEIGYKIFVGQPARVALVSKGAAVQPVQPSATYIEPFVGGAYVGIHRDGFAETGGVAALRGFARGYDLGALTVGMRGQTAFDFGTGLPLSAHALVGYRRAFGDVVPKALLSFGTGPAFLSAGVPIDRDAVVAEVGLDLRVTPNATFGVAYTGQTGSRAQDQAVKGNFTYRF</sequence>
<dbReference type="Gene3D" id="2.40.128.130">
    <property type="entry name" value="Autotransporter beta-domain"/>
    <property type="match status" value="1"/>
</dbReference>
<keyword evidence="3" id="KW-1185">Reference proteome</keyword>